<gene>
    <name evidence="11" type="ORF">llap_16050</name>
</gene>
<comment type="function">
    <text evidence="6">Part of the small subunit (SSU) processome, first precursor of the small eukaryotic ribosomal subunit. During the assembly of the SSU processome in the nucleolus, many ribosome biogenesis factors, an RNA chaperone and ribosomal proteins associate with the nascent pre-rRNA and work in concert to generate RNA folding, modifications, rearrangements and cleavage as well as targeted degradation of pre-ribosomal RNA by the RNA exosome.</text>
</comment>
<name>A0A2I0TIQ3_LIMLA</name>
<feature type="domain" description="Nrap protein" evidence="9">
    <location>
        <begin position="141"/>
        <end position="198"/>
    </location>
</feature>
<evidence type="ECO:0000256" key="7">
    <source>
        <dbReference type="RuleBase" id="RU364032"/>
    </source>
</evidence>
<keyword evidence="5 7" id="KW-0539">Nucleus</keyword>
<evidence type="ECO:0000256" key="2">
    <source>
        <dbReference type="ARBA" id="ARBA00006674"/>
    </source>
</evidence>
<keyword evidence="8" id="KW-1133">Transmembrane helix</keyword>
<evidence type="ECO:0000313" key="12">
    <source>
        <dbReference type="Proteomes" id="UP000233556"/>
    </source>
</evidence>
<evidence type="ECO:0000256" key="3">
    <source>
        <dbReference type="ARBA" id="ARBA00016437"/>
    </source>
</evidence>
<dbReference type="InterPro" id="IPR005554">
    <property type="entry name" value="NOL6/Upt22"/>
</dbReference>
<evidence type="ECO:0000256" key="4">
    <source>
        <dbReference type="ARBA" id="ARBA00022884"/>
    </source>
</evidence>
<dbReference type="GO" id="GO:0034456">
    <property type="term" value="C:UTP-C complex"/>
    <property type="evidence" value="ECO:0007669"/>
    <property type="project" value="TreeGrafter"/>
</dbReference>
<accession>A0A2I0TIQ3</accession>
<evidence type="ECO:0000259" key="9">
    <source>
        <dbReference type="Pfam" id="PF03813"/>
    </source>
</evidence>
<dbReference type="Gene3D" id="1.10.1410.10">
    <property type="match status" value="1"/>
</dbReference>
<dbReference type="GO" id="GO:0032545">
    <property type="term" value="C:CURI complex"/>
    <property type="evidence" value="ECO:0007669"/>
    <property type="project" value="TreeGrafter"/>
</dbReference>
<keyword evidence="8" id="KW-0472">Membrane</keyword>
<feature type="transmembrane region" description="Helical" evidence="8">
    <location>
        <begin position="254"/>
        <end position="272"/>
    </location>
</feature>
<dbReference type="InterPro" id="IPR035082">
    <property type="entry name" value="Nrap_D1"/>
</dbReference>
<dbReference type="AlphaFoldDB" id="A0A2I0TIQ3"/>
<evidence type="ECO:0000259" key="10">
    <source>
        <dbReference type="Pfam" id="PF17403"/>
    </source>
</evidence>
<sequence length="349" mass="39123">MGIFAPLWKGISVHWVDEKDTGRENVPKIDFRNNFPEVWKILGEQSYLLWTRILSDGDQGKNSEAPPTEPLVTLKLGNEKIEEFLKEVTLKETKKIGVFFHEINSLLSAIPETPETEVHSGEMEEAARPLYVAGFAVAVQAKEIFQDKDNLNQRYHRKRALYLAHIAQYFSKEKLFGSMKFAYMNSNHLKPIVLLRPQGAPEPPTPHYNSFILCDTVLFSHLHFLSSAATVFPGMKYGLALLKVWLNQRQLSKGLGLFSGFSVSMLVAYLLMTCKIIKMMSGYQVLRSTLQFLGELPGASPGRERLVSAVSAQSLNTVGEGGIVAFISLMLRPCGWDGQKGMRQQSRAG</sequence>
<dbReference type="Proteomes" id="UP000233556">
    <property type="component" value="Unassembled WGS sequence"/>
</dbReference>
<organism evidence="11 12">
    <name type="scientific">Limosa lapponica baueri</name>
    <dbReference type="NCBI Taxonomy" id="1758121"/>
    <lineage>
        <taxon>Eukaryota</taxon>
        <taxon>Metazoa</taxon>
        <taxon>Chordata</taxon>
        <taxon>Craniata</taxon>
        <taxon>Vertebrata</taxon>
        <taxon>Euteleostomi</taxon>
        <taxon>Archelosauria</taxon>
        <taxon>Archosauria</taxon>
        <taxon>Dinosauria</taxon>
        <taxon>Saurischia</taxon>
        <taxon>Theropoda</taxon>
        <taxon>Coelurosauria</taxon>
        <taxon>Aves</taxon>
        <taxon>Neognathae</taxon>
        <taxon>Neoaves</taxon>
        <taxon>Charadriiformes</taxon>
        <taxon>Scolopacidae</taxon>
        <taxon>Limosa</taxon>
    </lineage>
</organism>
<evidence type="ECO:0000256" key="6">
    <source>
        <dbReference type="ARBA" id="ARBA00035000"/>
    </source>
</evidence>
<feature type="domain" description="Nrap protein" evidence="10">
    <location>
        <begin position="236"/>
        <end position="294"/>
    </location>
</feature>
<dbReference type="InterPro" id="IPR035367">
    <property type="entry name" value="Nrap_D2"/>
</dbReference>
<proteinExistence type="inferred from homology"/>
<dbReference type="OrthoDB" id="10251401at2759"/>
<dbReference type="GO" id="GO:0032040">
    <property type="term" value="C:small-subunit processome"/>
    <property type="evidence" value="ECO:0007669"/>
    <property type="project" value="TreeGrafter"/>
</dbReference>
<dbReference type="PANTHER" id="PTHR17972:SF0">
    <property type="entry name" value="NUCLEOLAR PROTEIN 6"/>
    <property type="match status" value="1"/>
</dbReference>
<reference evidence="12" key="2">
    <citation type="submission" date="2017-12" db="EMBL/GenBank/DDBJ databases">
        <title>Genome sequence of the Bar-tailed Godwit (Limosa lapponica baueri).</title>
        <authorList>
            <person name="Lima N.C.B."/>
            <person name="Parody-Merino A.M."/>
            <person name="Battley P.F."/>
            <person name="Fidler A.E."/>
            <person name="Prosdocimi F."/>
        </authorList>
    </citation>
    <scope>NUCLEOTIDE SEQUENCE [LARGE SCALE GENOMIC DNA]</scope>
</reference>
<dbReference type="Pfam" id="PF17403">
    <property type="entry name" value="Nrap_D2"/>
    <property type="match status" value="1"/>
</dbReference>
<dbReference type="GO" id="GO:0006409">
    <property type="term" value="P:tRNA export from nucleus"/>
    <property type="evidence" value="ECO:0007669"/>
    <property type="project" value="TreeGrafter"/>
</dbReference>
<dbReference type="EMBL" id="KZ509872">
    <property type="protein sequence ID" value="PKU33642.1"/>
    <property type="molecule type" value="Genomic_DNA"/>
</dbReference>
<comment type="similarity">
    <text evidence="2 7">Belongs to the NRAP family.</text>
</comment>
<evidence type="ECO:0000256" key="8">
    <source>
        <dbReference type="SAM" id="Phobius"/>
    </source>
</evidence>
<evidence type="ECO:0000256" key="5">
    <source>
        <dbReference type="ARBA" id="ARBA00023242"/>
    </source>
</evidence>
<keyword evidence="4 7" id="KW-0694">RNA-binding</keyword>
<evidence type="ECO:0000313" key="11">
    <source>
        <dbReference type="EMBL" id="PKU33642.1"/>
    </source>
</evidence>
<protein>
    <recommendedName>
        <fullName evidence="3 7">Nucleolar protein 6</fullName>
    </recommendedName>
</protein>
<keyword evidence="12" id="KW-1185">Reference proteome</keyword>
<comment type="subcellular location">
    <subcellularLocation>
        <location evidence="1 7">Nucleus</location>
        <location evidence="1 7">Nucleolus</location>
    </subcellularLocation>
</comment>
<reference evidence="12" key="1">
    <citation type="submission" date="2017-11" db="EMBL/GenBank/DDBJ databases">
        <authorList>
            <person name="Lima N.C."/>
            <person name="Parody-Merino A.M."/>
            <person name="Battley P.F."/>
            <person name="Fidler A.E."/>
            <person name="Prosdocimi F."/>
        </authorList>
    </citation>
    <scope>NUCLEOTIDE SEQUENCE [LARGE SCALE GENOMIC DNA]</scope>
</reference>
<keyword evidence="8" id="KW-0812">Transmembrane</keyword>
<evidence type="ECO:0000256" key="1">
    <source>
        <dbReference type="ARBA" id="ARBA00004604"/>
    </source>
</evidence>
<dbReference type="GO" id="GO:0006364">
    <property type="term" value="P:rRNA processing"/>
    <property type="evidence" value="ECO:0007669"/>
    <property type="project" value="TreeGrafter"/>
</dbReference>
<dbReference type="Pfam" id="PF03813">
    <property type="entry name" value="Nrap"/>
    <property type="match status" value="1"/>
</dbReference>
<dbReference type="GO" id="GO:0003723">
    <property type="term" value="F:RNA binding"/>
    <property type="evidence" value="ECO:0007669"/>
    <property type="project" value="UniProtKB-KW"/>
</dbReference>
<dbReference type="PANTHER" id="PTHR17972">
    <property type="entry name" value="NUCLEOLAR RNA-ASSOCIATED PROTEIN"/>
    <property type="match status" value="1"/>
</dbReference>